<dbReference type="SUPFAM" id="SSF51735">
    <property type="entry name" value="NAD(P)-binding Rossmann-fold domains"/>
    <property type="match status" value="1"/>
</dbReference>
<dbReference type="RefSeq" id="WP_039800777.1">
    <property type="nucleotide sequence ID" value="NZ_CP010415.1"/>
</dbReference>
<dbReference type="KEGG" id="acx:Achr_1020"/>
<reference evidence="12 13" key="1">
    <citation type="journal article" date="2015" name="PLoS ONE">
        <title>Azotobacter Genomes: The Genome of Azotobacter chroococcum NCIMB 8003 (ATCC 4412).</title>
        <authorList>
            <person name="Robson R.L."/>
            <person name="Jones R."/>
            <person name="Robson R.M."/>
            <person name="Schwartz A."/>
            <person name="Richardson T.H."/>
        </authorList>
    </citation>
    <scope>NUCLEOTIDE SEQUENCE [LARGE SCALE GENOMIC DNA]</scope>
    <source>
        <strain evidence="12 13">NCIMB 8003</strain>
    </source>
</reference>
<dbReference type="GO" id="GO:0005829">
    <property type="term" value="C:cytosol"/>
    <property type="evidence" value="ECO:0007669"/>
    <property type="project" value="TreeGrafter"/>
</dbReference>
<dbReference type="Pfam" id="PF18317">
    <property type="entry name" value="SDH_C"/>
    <property type="match status" value="1"/>
</dbReference>
<accession>A0A0C4WIS3</accession>
<dbReference type="Gene3D" id="3.40.50.10860">
    <property type="entry name" value="Leucine Dehydrogenase, chain A, domain 1"/>
    <property type="match status" value="1"/>
</dbReference>
<dbReference type="EMBL" id="CP010415">
    <property type="protein sequence ID" value="AJE19616.1"/>
    <property type="molecule type" value="Genomic_DNA"/>
</dbReference>
<organism evidence="12 13">
    <name type="scientific">Azotobacter chroococcum NCIMB 8003</name>
    <dbReference type="NCBI Taxonomy" id="1328314"/>
    <lineage>
        <taxon>Bacteria</taxon>
        <taxon>Pseudomonadati</taxon>
        <taxon>Pseudomonadota</taxon>
        <taxon>Gammaproteobacteria</taxon>
        <taxon>Pseudomonadales</taxon>
        <taxon>Pseudomonadaceae</taxon>
        <taxon>Azotobacter</taxon>
    </lineage>
</organism>
<keyword evidence="13" id="KW-1185">Reference proteome</keyword>
<comment type="catalytic activity">
    <reaction evidence="7 8">
        <text>shikimate + NADP(+) = 3-dehydroshikimate + NADPH + H(+)</text>
        <dbReference type="Rhea" id="RHEA:17737"/>
        <dbReference type="ChEBI" id="CHEBI:15378"/>
        <dbReference type="ChEBI" id="CHEBI:16630"/>
        <dbReference type="ChEBI" id="CHEBI:36208"/>
        <dbReference type="ChEBI" id="CHEBI:57783"/>
        <dbReference type="ChEBI" id="CHEBI:58349"/>
        <dbReference type="EC" id="1.1.1.25"/>
    </reaction>
</comment>
<feature type="binding site" evidence="8">
    <location>
        <position position="215"/>
    </location>
    <ligand>
        <name>shikimate</name>
        <dbReference type="ChEBI" id="CHEBI:36208"/>
    </ligand>
</feature>
<feature type="binding site" evidence="8">
    <location>
        <position position="85"/>
    </location>
    <ligand>
        <name>shikimate</name>
        <dbReference type="ChEBI" id="CHEBI:36208"/>
    </ligand>
</feature>
<protein>
    <recommendedName>
        <fullName evidence="2 8">Shikimate dehydrogenase (NADP(+))</fullName>
        <shortName evidence="8">SDH</shortName>
        <ecNumber evidence="2 8">1.1.1.25</ecNumber>
    </recommendedName>
</protein>
<keyword evidence="4 8" id="KW-0521">NADP</keyword>
<evidence type="ECO:0000259" key="11">
    <source>
        <dbReference type="Pfam" id="PF18317"/>
    </source>
</evidence>
<dbReference type="HOGENOM" id="CLU_044063_2_1_6"/>
<evidence type="ECO:0000256" key="6">
    <source>
        <dbReference type="ARBA" id="ARBA00023141"/>
    </source>
</evidence>
<dbReference type="GO" id="GO:0008652">
    <property type="term" value="P:amino acid biosynthetic process"/>
    <property type="evidence" value="ECO:0007669"/>
    <property type="project" value="UniProtKB-KW"/>
</dbReference>
<dbReference type="SUPFAM" id="SSF53223">
    <property type="entry name" value="Aminoacid dehydrogenase-like, N-terminal domain"/>
    <property type="match status" value="1"/>
</dbReference>
<dbReference type="InterPro" id="IPR041121">
    <property type="entry name" value="SDH_C"/>
</dbReference>
<evidence type="ECO:0000256" key="7">
    <source>
        <dbReference type="ARBA" id="ARBA00049442"/>
    </source>
</evidence>
<dbReference type="NCBIfam" id="TIGR00507">
    <property type="entry name" value="aroE"/>
    <property type="match status" value="1"/>
</dbReference>
<dbReference type="InterPro" id="IPR013708">
    <property type="entry name" value="Shikimate_DH-bd_N"/>
</dbReference>
<dbReference type="Pfam" id="PF08501">
    <property type="entry name" value="Shikimate_dh_N"/>
    <property type="match status" value="1"/>
</dbReference>
<evidence type="ECO:0000256" key="3">
    <source>
        <dbReference type="ARBA" id="ARBA00022605"/>
    </source>
</evidence>
<evidence type="ECO:0000256" key="4">
    <source>
        <dbReference type="ARBA" id="ARBA00022857"/>
    </source>
</evidence>
<feature type="binding site" evidence="8">
    <location>
        <position position="244"/>
    </location>
    <ligand>
        <name>shikimate</name>
        <dbReference type="ChEBI" id="CHEBI:36208"/>
    </ligand>
</feature>
<evidence type="ECO:0000256" key="2">
    <source>
        <dbReference type="ARBA" id="ARBA00012962"/>
    </source>
</evidence>
<dbReference type="Proteomes" id="UP000068210">
    <property type="component" value="Chromosome"/>
</dbReference>
<dbReference type="NCBIfam" id="NF001310">
    <property type="entry name" value="PRK00258.1-2"/>
    <property type="match status" value="1"/>
</dbReference>
<dbReference type="GO" id="GO:0009423">
    <property type="term" value="P:chorismate biosynthetic process"/>
    <property type="evidence" value="ECO:0007669"/>
    <property type="project" value="UniProtKB-UniRule"/>
</dbReference>
<sequence>MDRYAVFGNPIGHSKSPQIHRLFAQQTGQALSYEPLLAPLEDFAGAARAFFADGKGANVTVPFKEDAFRLADELTPRARRAGAVNTLMKLEDGALLGDNTDGAGLVRDLQQAGLKLAGLRILLLGAGGAVRGVLEPLLAERPAALVIANRSEDKAEQLVGEFGELGPLSACAFAALQGPFDLIVNGTSASLAGELPPLPAGLIQPGRGFCYDMMYGREATPFCHWAQQQGTARTRDGLGMLVEQAAESFQLWRGVRPDTASVLAELRRAL</sequence>
<comment type="similarity">
    <text evidence="8">Belongs to the shikimate dehydrogenase family.</text>
</comment>
<feature type="binding site" evidence="8">
    <location>
        <position position="213"/>
    </location>
    <ligand>
        <name>NADP(+)</name>
        <dbReference type="ChEBI" id="CHEBI:58349"/>
    </ligand>
</feature>
<keyword evidence="5 8" id="KW-0560">Oxidoreductase</keyword>
<feature type="domain" description="Quinate/shikimate 5-dehydrogenase/glutamyl-tRNA reductase" evidence="9">
    <location>
        <begin position="115"/>
        <end position="189"/>
    </location>
</feature>
<feature type="active site" description="Proton acceptor" evidence="8">
    <location>
        <position position="64"/>
    </location>
</feature>
<evidence type="ECO:0000256" key="8">
    <source>
        <dbReference type="HAMAP-Rule" id="MF_00222"/>
    </source>
</evidence>
<dbReference type="GO" id="GO:0009073">
    <property type="term" value="P:aromatic amino acid family biosynthetic process"/>
    <property type="evidence" value="ECO:0007669"/>
    <property type="project" value="UniProtKB-KW"/>
</dbReference>
<keyword evidence="3 8" id="KW-0028">Amino-acid biosynthesis</keyword>
<dbReference type="Gene3D" id="3.40.50.720">
    <property type="entry name" value="NAD(P)-binding Rossmann-like Domain"/>
    <property type="match status" value="1"/>
</dbReference>
<comment type="caution">
    <text evidence="8">Lacks conserved residue(s) required for the propagation of feature annotation.</text>
</comment>
<evidence type="ECO:0000259" key="9">
    <source>
        <dbReference type="Pfam" id="PF01488"/>
    </source>
</evidence>
<dbReference type="Pfam" id="PF01488">
    <property type="entry name" value="Shikimate_DH"/>
    <property type="match status" value="1"/>
</dbReference>
<dbReference type="GO" id="GO:0019632">
    <property type="term" value="P:shikimate metabolic process"/>
    <property type="evidence" value="ECO:0007669"/>
    <property type="project" value="InterPro"/>
</dbReference>
<dbReference type="EC" id="1.1.1.25" evidence="2 8"/>
<gene>
    <name evidence="8 12" type="primary">aroE</name>
    <name evidence="12" type="ORF">Achr_1020</name>
</gene>
<proteinExistence type="inferred from homology"/>
<feature type="binding site" evidence="8">
    <location>
        <position position="237"/>
    </location>
    <ligand>
        <name>NADP(+)</name>
        <dbReference type="ChEBI" id="CHEBI:58349"/>
    </ligand>
</feature>
<dbReference type="GO" id="GO:0050661">
    <property type="term" value="F:NADP binding"/>
    <property type="evidence" value="ECO:0007669"/>
    <property type="project" value="InterPro"/>
</dbReference>
<evidence type="ECO:0000256" key="1">
    <source>
        <dbReference type="ARBA" id="ARBA00004871"/>
    </source>
</evidence>
<name>A0A0C4WIS3_9GAMM</name>
<dbReference type="FunFam" id="3.40.50.720:FF:000104">
    <property type="entry name" value="Shikimate dehydrogenase (NADP(+))"/>
    <property type="match status" value="1"/>
</dbReference>
<comment type="function">
    <text evidence="8">Involved in the biosynthesis of the chorismate, which leads to the biosynthesis of aromatic amino acids. Catalyzes the reversible NADPH linked reduction of 3-dehydroshikimate (DHSA) to yield shikimate (SA).</text>
</comment>
<feature type="binding site" evidence="8">
    <location>
        <begin position="125"/>
        <end position="129"/>
    </location>
    <ligand>
        <name>NADP(+)</name>
        <dbReference type="ChEBI" id="CHEBI:58349"/>
    </ligand>
</feature>
<dbReference type="InterPro" id="IPR036291">
    <property type="entry name" value="NAD(P)-bd_dom_sf"/>
</dbReference>
<dbReference type="FunFam" id="3.40.50.10860:FF:000006">
    <property type="entry name" value="Shikimate dehydrogenase (NADP(+))"/>
    <property type="match status" value="1"/>
</dbReference>
<feature type="domain" description="Shikimate dehydrogenase substrate binding N-terminal" evidence="10">
    <location>
        <begin position="6"/>
        <end position="87"/>
    </location>
</feature>
<dbReference type="PANTHER" id="PTHR21089:SF1">
    <property type="entry name" value="BIFUNCTIONAL 3-DEHYDROQUINATE DEHYDRATASE_SHIKIMATE DEHYDROGENASE, CHLOROPLASTIC"/>
    <property type="match status" value="1"/>
</dbReference>
<evidence type="ECO:0000313" key="13">
    <source>
        <dbReference type="Proteomes" id="UP000068210"/>
    </source>
</evidence>
<dbReference type="AlphaFoldDB" id="A0A0C4WIS3"/>
<dbReference type="PANTHER" id="PTHR21089">
    <property type="entry name" value="SHIKIMATE DEHYDROGENASE"/>
    <property type="match status" value="1"/>
</dbReference>
<feature type="binding site" evidence="8">
    <location>
        <begin position="14"/>
        <end position="16"/>
    </location>
    <ligand>
        <name>shikimate</name>
        <dbReference type="ChEBI" id="CHEBI:36208"/>
    </ligand>
</feature>
<dbReference type="GO" id="GO:0004764">
    <property type="term" value="F:shikimate 3-dehydrogenase (NADP+) activity"/>
    <property type="evidence" value="ECO:0007669"/>
    <property type="project" value="UniProtKB-UniRule"/>
</dbReference>
<evidence type="ECO:0000259" key="10">
    <source>
        <dbReference type="Pfam" id="PF08501"/>
    </source>
</evidence>
<dbReference type="InterPro" id="IPR046346">
    <property type="entry name" value="Aminoacid_DH-like_N_sf"/>
</dbReference>
<dbReference type="UniPathway" id="UPA00053">
    <property type="reaction ID" value="UER00087"/>
</dbReference>
<feature type="binding site" evidence="8">
    <location>
        <position position="60"/>
    </location>
    <ligand>
        <name>shikimate</name>
        <dbReference type="ChEBI" id="CHEBI:36208"/>
    </ligand>
</feature>
<comment type="subunit">
    <text evidence="8">Homodimer.</text>
</comment>
<dbReference type="HAMAP" id="MF_00222">
    <property type="entry name" value="Shikimate_DH_AroE"/>
    <property type="match status" value="1"/>
</dbReference>
<feature type="binding site" evidence="8">
    <location>
        <position position="101"/>
    </location>
    <ligand>
        <name>shikimate</name>
        <dbReference type="ChEBI" id="CHEBI:36208"/>
    </ligand>
</feature>
<dbReference type="InterPro" id="IPR022893">
    <property type="entry name" value="Shikimate_DH_fam"/>
</dbReference>
<dbReference type="STRING" id="1328314.Achr_1020"/>
<comment type="pathway">
    <text evidence="1 8">Metabolic intermediate biosynthesis; chorismate biosynthesis; chorismate from D-erythrose 4-phosphate and phosphoenolpyruvate: step 4/7.</text>
</comment>
<dbReference type="InterPro" id="IPR011342">
    <property type="entry name" value="Shikimate_DH"/>
</dbReference>
<dbReference type="InterPro" id="IPR006151">
    <property type="entry name" value="Shikm_DH/Glu-tRNA_Rdtase"/>
</dbReference>
<evidence type="ECO:0000256" key="5">
    <source>
        <dbReference type="ARBA" id="ARBA00023002"/>
    </source>
</evidence>
<keyword evidence="6 8" id="KW-0057">Aromatic amino acid biosynthesis</keyword>
<dbReference type="CDD" id="cd01065">
    <property type="entry name" value="NAD_bind_Shikimate_DH"/>
    <property type="match status" value="1"/>
</dbReference>
<evidence type="ECO:0000313" key="12">
    <source>
        <dbReference type="EMBL" id="AJE19616.1"/>
    </source>
</evidence>
<feature type="domain" description="SDH C-terminal" evidence="11">
    <location>
        <begin position="237"/>
        <end position="267"/>
    </location>
</feature>